<dbReference type="SUPFAM" id="SSF46626">
    <property type="entry name" value="Cytochrome c"/>
    <property type="match status" value="1"/>
</dbReference>
<dbReference type="Proteomes" id="UP000534783">
    <property type="component" value="Unassembled WGS sequence"/>
</dbReference>
<evidence type="ECO:0000313" key="2">
    <source>
        <dbReference type="EMBL" id="NKE72419.1"/>
    </source>
</evidence>
<dbReference type="AlphaFoldDB" id="A0A7X6DSA5"/>
<dbReference type="Gene3D" id="2.80.10.50">
    <property type="match status" value="1"/>
</dbReference>
<dbReference type="SUPFAM" id="SSF50952">
    <property type="entry name" value="Soluble quinoprotein glucose dehydrogenase"/>
    <property type="match status" value="1"/>
</dbReference>
<proteinExistence type="predicted"/>
<dbReference type="InterPro" id="IPR013431">
    <property type="entry name" value="Delta_60_rpt"/>
</dbReference>
<dbReference type="Pfam" id="PF17164">
    <property type="entry name" value="DUF5122"/>
    <property type="match status" value="2"/>
</dbReference>
<keyword evidence="3" id="KW-1185">Reference proteome</keyword>
<dbReference type="SMART" id="SM00754">
    <property type="entry name" value="CHRD"/>
    <property type="match status" value="1"/>
</dbReference>
<evidence type="ECO:0000313" key="3">
    <source>
        <dbReference type="Proteomes" id="UP000534783"/>
    </source>
</evidence>
<evidence type="ECO:0000259" key="1">
    <source>
        <dbReference type="PROSITE" id="PS50933"/>
    </source>
</evidence>
<protein>
    <submittedName>
        <fullName evidence="2">CHRD domain-containing protein</fullName>
    </submittedName>
</protein>
<reference evidence="2 3" key="1">
    <citation type="journal article" date="2020" name="Nature">
        <title>Bacterial chemolithoautotrophy via manganese oxidation.</title>
        <authorList>
            <person name="Yu H."/>
            <person name="Leadbetter J.R."/>
        </authorList>
    </citation>
    <scope>NUCLEOTIDE SEQUENCE [LARGE SCALE GENOMIC DNA]</scope>
    <source>
        <strain evidence="2 3">Mn-1</strain>
    </source>
</reference>
<name>A0A7X6DSA5_9BACT</name>
<dbReference type="PROSITE" id="PS50933">
    <property type="entry name" value="CHRD"/>
    <property type="match status" value="1"/>
</dbReference>
<accession>A0A7X6DSA5</accession>
<dbReference type="EMBL" id="VTOW01000003">
    <property type="protein sequence ID" value="NKE72419.1"/>
    <property type="molecule type" value="Genomic_DNA"/>
</dbReference>
<gene>
    <name evidence="2" type="ORF">MNODULE_16835</name>
</gene>
<dbReference type="GO" id="GO:0009055">
    <property type="term" value="F:electron transfer activity"/>
    <property type="evidence" value="ECO:0007669"/>
    <property type="project" value="InterPro"/>
</dbReference>
<dbReference type="GO" id="GO:0020037">
    <property type="term" value="F:heme binding"/>
    <property type="evidence" value="ECO:0007669"/>
    <property type="project" value="InterPro"/>
</dbReference>
<comment type="caution">
    <text evidence="2">The sequence shown here is derived from an EMBL/GenBank/DDBJ whole genome shotgun (WGS) entry which is preliminary data.</text>
</comment>
<dbReference type="InterPro" id="IPR036909">
    <property type="entry name" value="Cyt_c-like_dom_sf"/>
</dbReference>
<dbReference type="InterPro" id="IPR010895">
    <property type="entry name" value="CHRD"/>
</dbReference>
<feature type="domain" description="CHRD" evidence="1">
    <location>
        <begin position="94"/>
        <end position="229"/>
    </location>
</feature>
<sequence length="334" mass="34867">MVLQPDGKILVAGYSNTGGPNHFTLARYNIDGTFDTASFGTNGKGGTVVTPIGTGSIGQAVAIQTDGKVIIAGYSINTGVPSHFTLARYQTSAPPVLLRTTLSGSEEIPAVTTLATGSATFVISPGQNEISYTLHVADIGISGVTAVQIHFGTPGAEGRALFTLTSNSFVSPLVGKLTAADLEPIASTEGINTFSDAIKATRDGNTYIHVHTSTHLGGEIRGQILEAPPTLSQLQAEIFTQQCGAVCHRSGGLGGIETGLFLDTRENAFNLLVNVPSTQDSNFKRVEPFNPDASFLVKKLTDPSLGLMPAGGSPLRAEEIKKVRDWITAGAKND</sequence>
<dbReference type="InterPro" id="IPR011041">
    <property type="entry name" value="Quinoprot_gluc/sorb_DH_b-prop"/>
</dbReference>
<organism evidence="2 3">
    <name type="scientific">Candidatus Manganitrophus noduliformans</name>
    <dbReference type="NCBI Taxonomy" id="2606439"/>
    <lineage>
        <taxon>Bacteria</taxon>
        <taxon>Pseudomonadati</taxon>
        <taxon>Nitrospirota</taxon>
        <taxon>Nitrospiria</taxon>
        <taxon>Candidatus Troglogloeales</taxon>
        <taxon>Candidatus Manganitrophaceae</taxon>
        <taxon>Candidatus Manganitrophus</taxon>
    </lineage>
</organism>
<dbReference type="Pfam" id="PF07452">
    <property type="entry name" value="CHRD"/>
    <property type="match status" value="1"/>
</dbReference>